<keyword evidence="5 6" id="KW-0472">Membrane</keyword>
<dbReference type="Proteomes" id="UP000001058">
    <property type="component" value="Unassembled WGS sequence"/>
</dbReference>
<protein>
    <submittedName>
        <fullName evidence="7">Uncharacterized protein</fullName>
    </submittedName>
</protein>
<dbReference type="InParanoid" id="D8TUE0"/>
<gene>
    <name evidence="7" type="ORF">VOLCADRAFT_104553</name>
</gene>
<name>D8TUE0_VOLCA</name>
<dbReference type="AlphaFoldDB" id="D8TUE0"/>
<keyword evidence="8" id="KW-1185">Reference proteome</keyword>
<feature type="transmembrane region" description="Helical" evidence="6">
    <location>
        <begin position="555"/>
        <end position="578"/>
    </location>
</feature>
<feature type="transmembrane region" description="Helical" evidence="6">
    <location>
        <begin position="241"/>
        <end position="273"/>
    </location>
</feature>
<evidence type="ECO:0000313" key="8">
    <source>
        <dbReference type="Proteomes" id="UP000001058"/>
    </source>
</evidence>
<organism evidence="8">
    <name type="scientific">Volvox carteri f. nagariensis</name>
    <dbReference type="NCBI Taxonomy" id="3068"/>
    <lineage>
        <taxon>Eukaryota</taxon>
        <taxon>Viridiplantae</taxon>
        <taxon>Chlorophyta</taxon>
        <taxon>core chlorophytes</taxon>
        <taxon>Chlorophyceae</taxon>
        <taxon>CS clade</taxon>
        <taxon>Chlamydomonadales</taxon>
        <taxon>Volvocaceae</taxon>
        <taxon>Volvox</taxon>
    </lineage>
</organism>
<comment type="subcellular location">
    <subcellularLocation>
        <location evidence="1">Membrane</location>
        <topology evidence="1">Multi-pass membrane protein</topology>
    </subcellularLocation>
</comment>
<feature type="transmembrane region" description="Helical" evidence="6">
    <location>
        <begin position="297"/>
        <end position="315"/>
    </location>
</feature>
<keyword evidence="3 6" id="KW-0812">Transmembrane</keyword>
<dbReference type="PANTHER" id="PTHR48125">
    <property type="entry name" value="LP07818P1"/>
    <property type="match status" value="1"/>
</dbReference>
<dbReference type="RefSeq" id="XP_002950139.1">
    <property type="nucleotide sequence ID" value="XM_002950093.1"/>
</dbReference>
<feature type="transmembrane region" description="Helical" evidence="6">
    <location>
        <begin position="524"/>
        <end position="543"/>
    </location>
</feature>
<dbReference type="Pfam" id="PF02077">
    <property type="entry name" value="SURF4"/>
    <property type="match status" value="1"/>
</dbReference>
<evidence type="ECO:0000313" key="7">
    <source>
        <dbReference type="EMBL" id="EFJ48807.1"/>
    </source>
</evidence>
<proteinExistence type="inferred from homology"/>
<dbReference type="KEGG" id="vcn:VOLCADRAFT_104553"/>
<accession>D8TUE0</accession>
<reference evidence="7 8" key="1">
    <citation type="journal article" date="2010" name="Science">
        <title>Genomic analysis of organismal complexity in the multicellular green alga Volvox carteri.</title>
        <authorList>
            <person name="Prochnik S.E."/>
            <person name="Umen J."/>
            <person name="Nedelcu A.M."/>
            <person name="Hallmann A."/>
            <person name="Miller S.M."/>
            <person name="Nishii I."/>
            <person name="Ferris P."/>
            <person name="Kuo A."/>
            <person name="Mitros T."/>
            <person name="Fritz-Laylin L.K."/>
            <person name="Hellsten U."/>
            <person name="Chapman J."/>
            <person name="Simakov O."/>
            <person name="Rensing S.A."/>
            <person name="Terry A."/>
            <person name="Pangilinan J."/>
            <person name="Kapitonov V."/>
            <person name="Jurka J."/>
            <person name="Salamov A."/>
            <person name="Shapiro H."/>
            <person name="Schmutz J."/>
            <person name="Grimwood J."/>
            <person name="Lindquist E."/>
            <person name="Lucas S."/>
            <person name="Grigoriev I.V."/>
            <person name="Schmitt R."/>
            <person name="Kirk D."/>
            <person name="Rokhsar D.S."/>
        </authorList>
    </citation>
    <scope>NUCLEOTIDE SEQUENCE [LARGE SCALE GENOMIC DNA]</scope>
    <source>
        <strain evidence="8">f. Nagariensis / Eve</strain>
    </source>
</reference>
<evidence type="ECO:0000256" key="4">
    <source>
        <dbReference type="ARBA" id="ARBA00022989"/>
    </source>
</evidence>
<dbReference type="GO" id="GO:0016020">
    <property type="term" value="C:membrane"/>
    <property type="evidence" value="ECO:0007669"/>
    <property type="project" value="UniProtKB-SubCell"/>
</dbReference>
<dbReference type="OrthoDB" id="547355at2759"/>
<dbReference type="PANTHER" id="PTHR48125:SF10">
    <property type="entry name" value="OS12G0136300 PROTEIN"/>
    <property type="match status" value="1"/>
</dbReference>
<evidence type="ECO:0000256" key="5">
    <source>
        <dbReference type="ARBA" id="ARBA00023136"/>
    </source>
</evidence>
<evidence type="ECO:0000256" key="1">
    <source>
        <dbReference type="ARBA" id="ARBA00004141"/>
    </source>
</evidence>
<evidence type="ECO:0000256" key="3">
    <source>
        <dbReference type="ARBA" id="ARBA00022692"/>
    </source>
</evidence>
<keyword evidence="4 6" id="KW-1133">Transmembrane helix</keyword>
<evidence type="ECO:0000256" key="6">
    <source>
        <dbReference type="SAM" id="Phobius"/>
    </source>
</evidence>
<sequence>MHKHGYDCRVAIFHVQALLVPEKTRQISLPSHLAIAIRRVLGSCKLRCSISLESGKRGSKTSEKMQMQNLPRPPEAAAISGGSSSEIQPLLPPVGAVADAPAGPGFSRAIPGPGGPAAAGYWARIKVRAQQQMIEMRERALEQQGQEWRSAAENLSAVKIAAQEVVAPEPASWSERARRSWALVKLLDSGPLAKWVARALVCAFYVNQVAEAVEMWVHLKNAPHRRRWADEPPPRPPAFPVFMVAVLLPCALLCAGGLLVPLTGGALLATTLYEDARLSWRQIVSIVRYGSRPTELLAKRLAMIGVALLVVAHSARDRAKMRTYAGMLLTDDQGSRTPGRKKSAALLAGRLLLACLLLFAGLSQVRRVMARGGALWQAAALTPRQQAAAAAALQAAYGPRMQPDMATPSGGKGSVAEAAMTAAEAAVTAAGAAAAGAAAAGAPLPGIAAAGATAGAAAAVGGGAAAAIGSGPGAAPDLAAATATGAARHHFGVPDSHDNNWQLLQMVLCVPLALGWQTGLTCRGLVAVLLLEAVTCWPFWAWYWPSWHYAAHVRLHFFTNLAVAGGLVLLQCLGAGHFTMDSLLGRKTD</sequence>
<dbReference type="EMBL" id="GL378338">
    <property type="protein sequence ID" value="EFJ48807.1"/>
    <property type="molecule type" value="Genomic_DNA"/>
</dbReference>
<dbReference type="InterPro" id="IPR002995">
    <property type="entry name" value="Surf4"/>
</dbReference>
<comment type="similarity">
    <text evidence="2">Belongs to the SURF4 family.</text>
</comment>
<evidence type="ECO:0000256" key="2">
    <source>
        <dbReference type="ARBA" id="ARBA00006945"/>
    </source>
</evidence>
<dbReference type="GeneID" id="9619345"/>
<feature type="transmembrane region" description="Helical" evidence="6">
    <location>
        <begin position="344"/>
        <end position="362"/>
    </location>
</feature>